<name>X6NM97_RETFI</name>
<evidence type="ECO:0000256" key="1">
    <source>
        <dbReference type="ARBA" id="ARBA00022737"/>
    </source>
</evidence>
<accession>X6NM97</accession>
<protein>
    <submittedName>
        <fullName evidence="4">TPR repeat-containing protein</fullName>
    </submittedName>
</protein>
<keyword evidence="2" id="KW-0802">TPR repeat</keyword>
<dbReference type="Gene3D" id="1.25.40.10">
    <property type="entry name" value="Tetratricopeptide repeat domain"/>
    <property type="match status" value="3"/>
</dbReference>
<dbReference type="Pfam" id="PF13181">
    <property type="entry name" value="TPR_8"/>
    <property type="match status" value="2"/>
</dbReference>
<evidence type="ECO:0000256" key="2">
    <source>
        <dbReference type="ARBA" id="ARBA00022803"/>
    </source>
</evidence>
<dbReference type="InterPro" id="IPR011990">
    <property type="entry name" value="TPR-like_helical_dom_sf"/>
</dbReference>
<evidence type="ECO:0000256" key="3">
    <source>
        <dbReference type="SAM" id="MobiDB-lite"/>
    </source>
</evidence>
<dbReference type="SMART" id="SM00028">
    <property type="entry name" value="TPR"/>
    <property type="match status" value="3"/>
</dbReference>
<dbReference type="InterPro" id="IPR051685">
    <property type="entry name" value="Ycf3/AcsC/BcsC/TPR_MFPF"/>
</dbReference>
<sequence>MNQIKIVFSNLTLYFCFCKNKKEMPLDWSSVIQPFITKGLYEEADLHFKCYIEQNPKDSTSLALYGYFLHILEEHTSAVKYFEQCLEQDHNNVLCLNYYVDVLASLQQWDKALMMAERAYSCNNNHPWTLASYCKEIVEKGLHVIHEASGQEVKDTCMTFGNCCWELGMTELAEKVFLVGLTKIPQSYHLRDALCELYIELKEMHKAAYHLKKLVHFHPDSYSSHTDLGFVLREINHIYEAKQQYKKALSLKSDYAGAHNNLGFLLLHDFYPLAMINKTIQITQCINEHECDNKYQESNDKDNNIGEKILEDAFFHLCQAIESDPTFANPVRHLGDYYRVYRKNFDKALECYQLALKLKDQYTEAIIGIDIIHKIKNTEISIDMDSLELQKNLTEKFENQKQQEQSVASQKKLSQNDVEMKDSF</sequence>
<dbReference type="EMBL" id="ASPP01007610">
    <property type="protein sequence ID" value="ETO26834.1"/>
    <property type="molecule type" value="Genomic_DNA"/>
</dbReference>
<evidence type="ECO:0000313" key="5">
    <source>
        <dbReference type="Proteomes" id="UP000023152"/>
    </source>
</evidence>
<comment type="caution">
    <text evidence="4">The sequence shown here is derived from an EMBL/GenBank/DDBJ whole genome shotgun (WGS) entry which is preliminary data.</text>
</comment>
<dbReference type="PANTHER" id="PTHR44943">
    <property type="entry name" value="CELLULOSE SYNTHASE OPERON PROTEIN C"/>
    <property type="match status" value="1"/>
</dbReference>
<evidence type="ECO:0000313" key="4">
    <source>
        <dbReference type="EMBL" id="ETO26834.1"/>
    </source>
</evidence>
<dbReference type="Proteomes" id="UP000023152">
    <property type="component" value="Unassembled WGS sequence"/>
</dbReference>
<dbReference type="AlphaFoldDB" id="X6NM97"/>
<dbReference type="SUPFAM" id="SSF48452">
    <property type="entry name" value="TPR-like"/>
    <property type="match status" value="1"/>
</dbReference>
<feature type="region of interest" description="Disordered" evidence="3">
    <location>
        <begin position="400"/>
        <end position="424"/>
    </location>
</feature>
<feature type="compositionally biased region" description="Polar residues" evidence="3">
    <location>
        <begin position="402"/>
        <end position="417"/>
    </location>
</feature>
<organism evidence="4 5">
    <name type="scientific">Reticulomyxa filosa</name>
    <dbReference type="NCBI Taxonomy" id="46433"/>
    <lineage>
        <taxon>Eukaryota</taxon>
        <taxon>Sar</taxon>
        <taxon>Rhizaria</taxon>
        <taxon>Retaria</taxon>
        <taxon>Foraminifera</taxon>
        <taxon>Monothalamids</taxon>
        <taxon>Reticulomyxidae</taxon>
        <taxon>Reticulomyxa</taxon>
    </lineage>
</organism>
<gene>
    <name evidence="4" type="ORF">RFI_10300</name>
</gene>
<keyword evidence="5" id="KW-1185">Reference proteome</keyword>
<reference evidence="4 5" key="1">
    <citation type="journal article" date="2013" name="Curr. Biol.">
        <title>The Genome of the Foraminiferan Reticulomyxa filosa.</title>
        <authorList>
            <person name="Glockner G."/>
            <person name="Hulsmann N."/>
            <person name="Schleicher M."/>
            <person name="Noegel A.A."/>
            <person name="Eichinger L."/>
            <person name="Gallinger C."/>
            <person name="Pawlowski J."/>
            <person name="Sierra R."/>
            <person name="Euteneuer U."/>
            <person name="Pillet L."/>
            <person name="Moustafa A."/>
            <person name="Platzer M."/>
            <person name="Groth M."/>
            <person name="Szafranski K."/>
            <person name="Schliwa M."/>
        </authorList>
    </citation>
    <scope>NUCLEOTIDE SEQUENCE [LARGE SCALE GENOMIC DNA]</scope>
</reference>
<proteinExistence type="predicted"/>
<dbReference type="PANTHER" id="PTHR44943:SF8">
    <property type="entry name" value="TPR REPEAT-CONTAINING PROTEIN MJ0263"/>
    <property type="match status" value="1"/>
</dbReference>
<dbReference type="InterPro" id="IPR019734">
    <property type="entry name" value="TPR_rpt"/>
</dbReference>
<keyword evidence="1" id="KW-0677">Repeat</keyword>